<name>A0ACB5U2D0_CANBO</name>
<proteinExistence type="predicted"/>
<dbReference type="EMBL" id="BSXV01004408">
    <property type="protein sequence ID" value="GMF00429.1"/>
    <property type="molecule type" value="Genomic_DNA"/>
</dbReference>
<sequence length="290" mass="32542">MKRALRCYGNALGNCLYDKSYLSKIVKVKANPKEFDEDSLMRHNTIKRSFTNPSSSNSMVPYNQQQQQQQQKSYNQSNQIRTNDGNRTFPKREDAERRMPGASSTSVSRKSTSGSVNNIKTNRSTNSNNNNNNSNNNNNNDSSKNTKILYDQEVFEDSFMFSDDLPDSLHEEAVPDSEPDFMNEIDDYEMDLLLGKNQNQSASNNVLKLENNKPESQNNKDKDTTMNESAVTTHTTTNTTVNEEENGAVASTTASNTGALTKEIDNDPDSKKLEDNSAIPATPVNFFQQD</sequence>
<gene>
    <name evidence="1" type="ORF">Cboi01_000555300</name>
</gene>
<keyword evidence="2" id="KW-1185">Reference proteome</keyword>
<protein>
    <submittedName>
        <fullName evidence="1">Unnamed protein product</fullName>
    </submittedName>
</protein>
<comment type="caution">
    <text evidence="1">The sequence shown here is derived from an EMBL/GenBank/DDBJ whole genome shotgun (WGS) entry which is preliminary data.</text>
</comment>
<evidence type="ECO:0000313" key="2">
    <source>
        <dbReference type="Proteomes" id="UP001165101"/>
    </source>
</evidence>
<organism evidence="1 2">
    <name type="scientific">Candida boidinii</name>
    <name type="common">Yeast</name>
    <dbReference type="NCBI Taxonomy" id="5477"/>
    <lineage>
        <taxon>Eukaryota</taxon>
        <taxon>Fungi</taxon>
        <taxon>Dikarya</taxon>
        <taxon>Ascomycota</taxon>
        <taxon>Saccharomycotina</taxon>
        <taxon>Pichiomycetes</taxon>
        <taxon>Pichiales</taxon>
        <taxon>Pichiaceae</taxon>
        <taxon>Ogataea</taxon>
        <taxon>Ogataea/Candida clade</taxon>
    </lineage>
</organism>
<dbReference type="Proteomes" id="UP001165101">
    <property type="component" value="Unassembled WGS sequence"/>
</dbReference>
<reference evidence="1" key="1">
    <citation type="submission" date="2023-04" db="EMBL/GenBank/DDBJ databases">
        <title>Candida boidinii NBRC 1967.</title>
        <authorList>
            <person name="Ichikawa N."/>
            <person name="Sato H."/>
            <person name="Tonouchi N."/>
        </authorList>
    </citation>
    <scope>NUCLEOTIDE SEQUENCE</scope>
    <source>
        <strain evidence="1">NBRC 1967</strain>
    </source>
</reference>
<accession>A0ACB5U2D0</accession>
<evidence type="ECO:0000313" key="1">
    <source>
        <dbReference type="EMBL" id="GMF00429.1"/>
    </source>
</evidence>